<accession>A0A7W3QMX7</accession>
<protein>
    <submittedName>
        <fullName evidence="2">Uncharacterized protein (TIGR03086 family)</fullName>
    </submittedName>
</protein>
<comment type="caution">
    <text evidence="2">The sequence shown here is derived from an EMBL/GenBank/DDBJ whole genome shotgun (WGS) entry which is preliminary data.</text>
</comment>
<dbReference type="RefSeq" id="WP_067814243.1">
    <property type="nucleotide sequence ID" value="NZ_BAAALP010000036.1"/>
</dbReference>
<dbReference type="InterPro" id="IPR017517">
    <property type="entry name" value="Maleyloyr_isom"/>
</dbReference>
<dbReference type="InterPro" id="IPR024344">
    <property type="entry name" value="MDMPI_metal-binding"/>
</dbReference>
<dbReference type="InterPro" id="IPR017520">
    <property type="entry name" value="CHP03086"/>
</dbReference>
<dbReference type="NCBIfam" id="TIGR03086">
    <property type="entry name" value="TIGR03086 family metal-binding protein"/>
    <property type="match status" value="1"/>
</dbReference>
<dbReference type="NCBIfam" id="TIGR03083">
    <property type="entry name" value="maleylpyruvate isomerase family mycothiol-dependent enzyme"/>
    <property type="match status" value="1"/>
</dbReference>
<feature type="domain" description="Mycothiol-dependent maleylpyruvate isomerase metal-binding" evidence="1">
    <location>
        <begin position="13"/>
        <end position="130"/>
    </location>
</feature>
<dbReference type="Proteomes" id="UP000572680">
    <property type="component" value="Unassembled WGS sequence"/>
</dbReference>
<gene>
    <name evidence="2" type="ORF">HNR61_004670</name>
</gene>
<reference evidence="2 3" key="1">
    <citation type="submission" date="2020-08" db="EMBL/GenBank/DDBJ databases">
        <title>Genomic Encyclopedia of Type Strains, Phase IV (KMG-IV): sequencing the most valuable type-strain genomes for metagenomic binning, comparative biology and taxonomic classification.</title>
        <authorList>
            <person name="Goeker M."/>
        </authorList>
    </citation>
    <scope>NUCLEOTIDE SEQUENCE [LARGE SCALE GENOMIC DNA]</scope>
    <source>
        <strain evidence="2 3">DSM 44197</strain>
    </source>
</reference>
<sequence length="198" mass="20715">MRFSSTSANTALLRQAADFALSAIQPVVPAMLARPTPCAEWDLEKLLLHLCDSISALLEGRGDQVVAHSAGAPIPADDPLSACRVRVLRLRRSCERPGKCGPVVVGDRPLDPELLLAAGAVEVAVHAWDVSQACGARLPVPADLAAALLPVCPLIAPEDDRAPLFAAPRPVPPGAGPGERLIAFLGRSAAGQRRRCPP</sequence>
<dbReference type="Gene3D" id="1.20.120.450">
    <property type="entry name" value="dinb family like domain"/>
    <property type="match status" value="1"/>
</dbReference>
<dbReference type="EMBL" id="JACJIA010000006">
    <property type="protein sequence ID" value="MBA8953020.1"/>
    <property type="molecule type" value="Genomic_DNA"/>
</dbReference>
<organism evidence="2 3">
    <name type="scientific">Actinomadura namibiensis</name>
    <dbReference type="NCBI Taxonomy" id="182080"/>
    <lineage>
        <taxon>Bacteria</taxon>
        <taxon>Bacillati</taxon>
        <taxon>Actinomycetota</taxon>
        <taxon>Actinomycetes</taxon>
        <taxon>Streptosporangiales</taxon>
        <taxon>Thermomonosporaceae</taxon>
        <taxon>Actinomadura</taxon>
    </lineage>
</organism>
<dbReference type="Pfam" id="PF11716">
    <property type="entry name" value="MDMPI_N"/>
    <property type="match status" value="1"/>
</dbReference>
<name>A0A7W3QMX7_ACTNM</name>
<evidence type="ECO:0000313" key="2">
    <source>
        <dbReference type="EMBL" id="MBA8953020.1"/>
    </source>
</evidence>
<evidence type="ECO:0000313" key="3">
    <source>
        <dbReference type="Proteomes" id="UP000572680"/>
    </source>
</evidence>
<dbReference type="InterPro" id="IPR034660">
    <property type="entry name" value="DinB/YfiT-like"/>
</dbReference>
<dbReference type="GO" id="GO:0046872">
    <property type="term" value="F:metal ion binding"/>
    <property type="evidence" value="ECO:0007669"/>
    <property type="project" value="InterPro"/>
</dbReference>
<dbReference type="SUPFAM" id="SSF109854">
    <property type="entry name" value="DinB/YfiT-like putative metalloenzymes"/>
    <property type="match status" value="1"/>
</dbReference>
<keyword evidence="3" id="KW-1185">Reference proteome</keyword>
<dbReference type="AlphaFoldDB" id="A0A7W3QMX7"/>
<proteinExistence type="predicted"/>
<evidence type="ECO:0000259" key="1">
    <source>
        <dbReference type="Pfam" id="PF11716"/>
    </source>
</evidence>